<accession>A0A6A2YVR4</accession>
<evidence type="ECO:0000313" key="1">
    <source>
        <dbReference type="EMBL" id="KAE8683483.1"/>
    </source>
</evidence>
<sequence>MGSDYREVSSEVDWVERLVPIICKKSDSDKFSYDSLPMYFMSLFEVSSTSVLIPIQRGCRCDKLERLEINKSVLVADFLGSVYSGGFNWSNAFSRIPLECKCHMVEELKKLVNRVKVIRGKVDKIEWLHDKERIFSVKKLPLLIVDADVEDPEFEFDKIWKLFVPLEVKNFLWMLKIHRLPTKVFLLNRDLEVENMECSLLFVWCGSGGGRSSFCKLFFHRLPLGFRYLVVESSWGGALIKESVWWNNPMDCLSGACCPAGSVSAPVEFGWWFSISGVAKAGWGGCEGCLRSPSVFLKALFSGPSQENNIIGSELVAIKLSLDVFLEAAFEGVRSWWWSPPPLYH</sequence>
<proteinExistence type="predicted"/>
<protein>
    <submittedName>
        <fullName evidence="1">Uncharacterized protein</fullName>
    </submittedName>
</protein>
<organism evidence="1 2">
    <name type="scientific">Hibiscus syriacus</name>
    <name type="common">Rose of Sharon</name>
    <dbReference type="NCBI Taxonomy" id="106335"/>
    <lineage>
        <taxon>Eukaryota</taxon>
        <taxon>Viridiplantae</taxon>
        <taxon>Streptophyta</taxon>
        <taxon>Embryophyta</taxon>
        <taxon>Tracheophyta</taxon>
        <taxon>Spermatophyta</taxon>
        <taxon>Magnoliopsida</taxon>
        <taxon>eudicotyledons</taxon>
        <taxon>Gunneridae</taxon>
        <taxon>Pentapetalae</taxon>
        <taxon>rosids</taxon>
        <taxon>malvids</taxon>
        <taxon>Malvales</taxon>
        <taxon>Malvaceae</taxon>
        <taxon>Malvoideae</taxon>
        <taxon>Hibiscus</taxon>
    </lineage>
</organism>
<name>A0A6A2YVR4_HIBSY</name>
<dbReference type="Proteomes" id="UP000436088">
    <property type="component" value="Unassembled WGS sequence"/>
</dbReference>
<comment type="caution">
    <text evidence="1">The sequence shown here is derived from an EMBL/GenBank/DDBJ whole genome shotgun (WGS) entry which is preliminary data.</text>
</comment>
<keyword evidence="2" id="KW-1185">Reference proteome</keyword>
<dbReference type="AlphaFoldDB" id="A0A6A2YVR4"/>
<gene>
    <name evidence="1" type="ORF">F3Y22_tig00111207pilonHSYRG00069</name>
</gene>
<evidence type="ECO:0000313" key="2">
    <source>
        <dbReference type="Proteomes" id="UP000436088"/>
    </source>
</evidence>
<dbReference type="EMBL" id="VEPZ02001268">
    <property type="protein sequence ID" value="KAE8683483.1"/>
    <property type="molecule type" value="Genomic_DNA"/>
</dbReference>
<reference evidence="1" key="1">
    <citation type="submission" date="2019-09" db="EMBL/GenBank/DDBJ databases">
        <title>Draft genome information of white flower Hibiscus syriacus.</title>
        <authorList>
            <person name="Kim Y.-M."/>
        </authorList>
    </citation>
    <scope>NUCLEOTIDE SEQUENCE [LARGE SCALE GENOMIC DNA]</scope>
    <source>
        <strain evidence="1">YM2019G1</strain>
    </source>
</reference>